<keyword evidence="2" id="KW-1185">Reference proteome</keyword>
<name>A0AAE1AI30_9GAST</name>
<dbReference type="Proteomes" id="UP001283361">
    <property type="component" value="Unassembled WGS sequence"/>
</dbReference>
<gene>
    <name evidence="1" type="ORF">RRG08_052303</name>
</gene>
<accession>A0AAE1AI30</accession>
<dbReference type="EMBL" id="JAWDGP010001801">
    <property type="protein sequence ID" value="KAK3788063.1"/>
    <property type="molecule type" value="Genomic_DNA"/>
</dbReference>
<dbReference type="AlphaFoldDB" id="A0AAE1AI30"/>
<reference evidence="1" key="1">
    <citation type="journal article" date="2023" name="G3 (Bethesda)">
        <title>A reference genome for the long-term kleptoplast-retaining sea slug Elysia crispata morphotype clarki.</title>
        <authorList>
            <person name="Eastman K.E."/>
            <person name="Pendleton A.L."/>
            <person name="Shaikh M.A."/>
            <person name="Suttiyut T."/>
            <person name="Ogas R."/>
            <person name="Tomko P."/>
            <person name="Gavelis G."/>
            <person name="Widhalm J.R."/>
            <person name="Wisecaver J.H."/>
        </authorList>
    </citation>
    <scope>NUCLEOTIDE SEQUENCE</scope>
    <source>
        <strain evidence="1">ECLA1</strain>
    </source>
</reference>
<protein>
    <submittedName>
        <fullName evidence="1">Uncharacterized protein</fullName>
    </submittedName>
</protein>
<comment type="caution">
    <text evidence="1">The sequence shown here is derived from an EMBL/GenBank/DDBJ whole genome shotgun (WGS) entry which is preliminary data.</text>
</comment>
<evidence type="ECO:0000313" key="1">
    <source>
        <dbReference type="EMBL" id="KAK3788063.1"/>
    </source>
</evidence>
<sequence length="76" mass="8444">MLIQDPTLVLDLPALLDPRYINRQLRVQHPPATGVGNKDTCQPVPTVLRGGKHVATAIRPITSQQCVAQNRDRNEH</sequence>
<proteinExistence type="predicted"/>
<evidence type="ECO:0000313" key="2">
    <source>
        <dbReference type="Proteomes" id="UP001283361"/>
    </source>
</evidence>
<organism evidence="1 2">
    <name type="scientific">Elysia crispata</name>
    <name type="common">lettuce slug</name>
    <dbReference type="NCBI Taxonomy" id="231223"/>
    <lineage>
        <taxon>Eukaryota</taxon>
        <taxon>Metazoa</taxon>
        <taxon>Spiralia</taxon>
        <taxon>Lophotrochozoa</taxon>
        <taxon>Mollusca</taxon>
        <taxon>Gastropoda</taxon>
        <taxon>Heterobranchia</taxon>
        <taxon>Euthyneura</taxon>
        <taxon>Panpulmonata</taxon>
        <taxon>Sacoglossa</taxon>
        <taxon>Placobranchoidea</taxon>
        <taxon>Plakobranchidae</taxon>
        <taxon>Elysia</taxon>
    </lineage>
</organism>